<dbReference type="PANTHER" id="PTHR48080">
    <property type="entry name" value="D-GALACTONATE DEHYDRATASE-RELATED"/>
    <property type="match status" value="1"/>
</dbReference>
<accession>A0A2X3J9E8</accession>
<name>A0A2X3J9E8_9ENTR</name>
<dbReference type="STRING" id="158822.LH23_22870"/>
<dbReference type="SUPFAM" id="SSF51604">
    <property type="entry name" value="Enolase C-terminal domain-like"/>
    <property type="match status" value="1"/>
</dbReference>
<dbReference type="AlphaFoldDB" id="A0A2X3J9E8"/>
<dbReference type="Pfam" id="PF02746">
    <property type="entry name" value="MR_MLE_N"/>
    <property type="match status" value="1"/>
</dbReference>
<evidence type="ECO:0000259" key="1">
    <source>
        <dbReference type="Pfam" id="PF02746"/>
    </source>
</evidence>
<gene>
    <name evidence="2" type="primary">rspA_2</name>
    <name evidence="2" type="ORF">NCTC12120_04856</name>
</gene>
<dbReference type="InterPro" id="IPR013341">
    <property type="entry name" value="Mandelate_racemase_N_dom"/>
</dbReference>
<dbReference type="SUPFAM" id="SSF54826">
    <property type="entry name" value="Enolase N-terminal domain-like"/>
    <property type="match status" value="1"/>
</dbReference>
<dbReference type="Gene3D" id="3.20.20.120">
    <property type="entry name" value="Enolase-like C-terminal domain"/>
    <property type="match status" value="1"/>
</dbReference>
<evidence type="ECO:0000313" key="2">
    <source>
        <dbReference type="EMBL" id="SQC91684.1"/>
    </source>
</evidence>
<protein>
    <submittedName>
        <fullName evidence="2">Starvation-sensing protein rspA</fullName>
    </submittedName>
</protein>
<dbReference type="InterPro" id="IPR029017">
    <property type="entry name" value="Enolase-like_N"/>
</dbReference>
<dbReference type="GO" id="GO:0009063">
    <property type="term" value="P:amino acid catabolic process"/>
    <property type="evidence" value="ECO:0007669"/>
    <property type="project" value="InterPro"/>
</dbReference>
<feature type="domain" description="Mandelate racemase/muconate lactonizing enzyme N-terminal" evidence="1">
    <location>
        <begin position="17"/>
        <end position="114"/>
    </location>
</feature>
<dbReference type="Gene3D" id="3.30.390.10">
    <property type="entry name" value="Enolase-like, N-terminal domain"/>
    <property type="match status" value="1"/>
</dbReference>
<dbReference type="FunFam" id="3.30.390.10:FF:000002">
    <property type="entry name" value="D-galactonate dehydratase family protein"/>
    <property type="match status" value="1"/>
</dbReference>
<dbReference type="EMBL" id="UAVU01000008">
    <property type="protein sequence ID" value="SQC91684.1"/>
    <property type="molecule type" value="Genomic_DNA"/>
</dbReference>
<dbReference type="PANTHER" id="PTHR48080:SF6">
    <property type="entry name" value="STARVATION-SENSING PROTEIN RSPA"/>
    <property type="match status" value="1"/>
</dbReference>
<sequence>MLPTIIENIECFITKPDRHNLVTVRVTTDKGVTGLGCATFQQRPLAVKTLVDEYLKPLLIGRDANHIEDLWQMMTVNAYWRNGPIMNNAIAGVDMALWDIKGQLANMPLYQLLGGKSKDAIAVYSHAASETLEGLYQEVDKLLAQGYRYIRCQLGFYGGTPQGMHQTKDPTPGAYYDQDEYMANTVEMFRALREKIRPPFPYPARRSRTFIPAAGHSTGESAGALPAVVYRGHSAAAAKRVAGTGSPALFRAAGDGRAIQQPGGMA</sequence>
<organism evidence="2 3">
    <name type="scientific">Cedecea neteri</name>
    <dbReference type="NCBI Taxonomy" id="158822"/>
    <lineage>
        <taxon>Bacteria</taxon>
        <taxon>Pseudomonadati</taxon>
        <taxon>Pseudomonadota</taxon>
        <taxon>Gammaproteobacteria</taxon>
        <taxon>Enterobacterales</taxon>
        <taxon>Enterobacteriaceae</taxon>
        <taxon>Cedecea</taxon>
    </lineage>
</organism>
<dbReference type="InterPro" id="IPR034593">
    <property type="entry name" value="DgoD-like"/>
</dbReference>
<dbReference type="PROSITE" id="PS00908">
    <property type="entry name" value="MR_MLE_1"/>
    <property type="match status" value="1"/>
</dbReference>
<dbReference type="InterPro" id="IPR036849">
    <property type="entry name" value="Enolase-like_C_sf"/>
</dbReference>
<proteinExistence type="predicted"/>
<dbReference type="GO" id="GO:0000287">
    <property type="term" value="F:magnesium ion binding"/>
    <property type="evidence" value="ECO:0007669"/>
    <property type="project" value="UniProtKB-ARBA"/>
</dbReference>
<dbReference type="InterPro" id="IPR018110">
    <property type="entry name" value="Mandel_Rmase/mucon_lact_enz_CS"/>
</dbReference>
<reference evidence="2 3" key="1">
    <citation type="submission" date="2018-06" db="EMBL/GenBank/DDBJ databases">
        <authorList>
            <consortium name="Pathogen Informatics"/>
            <person name="Doyle S."/>
        </authorList>
    </citation>
    <scope>NUCLEOTIDE SEQUENCE [LARGE SCALE GENOMIC DNA]</scope>
    <source>
        <strain evidence="2 3">NCTC12120</strain>
    </source>
</reference>
<evidence type="ECO:0000313" key="3">
    <source>
        <dbReference type="Proteomes" id="UP000251197"/>
    </source>
</evidence>
<dbReference type="Proteomes" id="UP000251197">
    <property type="component" value="Unassembled WGS sequence"/>
</dbReference>